<evidence type="ECO:0000256" key="1">
    <source>
        <dbReference type="SAM" id="MobiDB-lite"/>
    </source>
</evidence>
<name>A0ABP0ZW90_9ASCO</name>
<reference evidence="2 3" key="1">
    <citation type="submission" date="2024-03" db="EMBL/GenBank/DDBJ databases">
        <authorList>
            <person name="Brejova B."/>
        </authorList>
    </citation>
    <scope>NUCLEOTIDE SEQUENCE [LARGE SCALE GENOMIC DNA]</scope>
    <source>
        <strain evidence="2 3">CBS 14171</strain>
    </source>
</reference>
<dbReference type="Proteomes" id="UP001497383">
    <property type="component" value="Chromosome 8"/>
</dbReference>
<evidence type="ECO:0000313" key="2">
    <source>
        <dbReference type="EMBL" id="CAK9442257.1"/>
    </source>
</evidence>
<dbReference type="EMBL" id="OZ022412">
    <property type="protein sequence ID" value="CAK9442257.1"/>
    <property type="molecule type" value="Genomic_DNA"/>
</dbReference>
<evidence type="ECO:0000313" key="3">
    <source>
        <dbReference type="Proteomes" id="UP001497383"/>
    </source>
</evidence>
<sequence>MRKLQRQTPDYGGCINSYDLTTTEMARMGFRNADQLPGLINEQRMRAESTGQELLDDQNSQIPYKVIFLNNRGEDLIYDVRKGRILELAATNEDRIDPVEKFDQLISSCNNHNNNNNNNNNDNNNNNHNNNINYNYQPKPSFEIPESLFRYDRSKTRKIAKRLEQKQTVLTRNEKSFLDSISTTFSSTPNKNFEVRYFKEATMKLSDENCDSGWH</sequence>
<dbReference type="RefSeq" id="XP_066832938.1">
    <property type="nucleotide sequence ID" value="XM_066976396.1"/>
</dbReference>
<dbReference type="GeneID" id="92211196"/>
<organism evidence="2 3">
    <name type="scientific">Lodderomyces beijingensis</name>
    <dbReference type="NCBI Taxonomy" id="1775926"/>
    <lineage>
        <taxon>Eukaryota</taxon>
        <taxon>Fungi</taxon>
        <taxon>Dikarya</taxon>
        <taxon>Ascomycota</taxon>
        <taxon>Saccharomycotina</taxon>
        <taxon>Pichiomycetes</taxon>
        <taxon>Debaryomycetaceae</taxon>
        <taxon>Candida/Lodderomyces clade</taxon>
        <taxon>Lodderomyces</taxon>
    </lineage>
</organism>
<feature type="compositionally biased region" description="Low complexity" evidence="1">
    <location>
        <begin position="110"/>
        <end position="131"/>
    </location>
</feature>
<gene>
    <name evidence="2" type="ORF">LODBEIA_P60000</name>
</gene>
<accession>A0ABP0ZW90</accession>
<feature type="region of interest" description="Disordered" evidence="1">
    <location>
        <begin position="107"/>
        <end position="131"/>
    </location>
</feature>
<proteinExistence type="predicted"/>
<keyword evidence="3" id="KW-1185">Reference proteome</keyword>
<protein>
    <submittedName>
        <fullName evidence="2">Uncharacterized protein</fullName>
    </submittedName>
</protein>